<dbReference type="EMBL" id="JAEPRA010000016">
    <property type="protein sequence ID" value="KAG2174512.1"/>
    <property type="molecule type" value="Genomic_DNA"/>
</dbReference>
<dbReference type="OrthoDB" id="2382415at2759"/>
<protein>
    <submittedName>
        <fullName evidence="2">Uncharacterized protein</fullName>
    </submittedName>
</protein>
<comment type="caution">
    <text evidence="2">The sequence shown here is derived from an EMBL/GenBank/DDBJ whole genome shotgun (WGS) entry which is preliminary data.</text>
</comment>
<evidence type="ECO:0000313" key="2">
    <source>
        <dbReference type="EMBL" id="KAG2174512.1"/>
    </source>
</evidence>
<organism evidence="2 3">
    <name type="scientific">Umbelopsis vinacea</name>
    <dbReference type="NCBI Taxonomy" id="44442"/>
    <lineage>
        <taxon>Eukaryota</taxon>
        <taxon>Fungi</taxon>
        <taxon>Fungi incertae sedis</taxon>
        <taxon>Mucoromycota</taxon>
        <taxon>Mucoromycotina</taxon>
        <taxon>Umbelopsidomycetes</taxon>
        <taxon>Umbelopsidales</taxon>
        <taxon>Umbelopsidaceae</taxon>
        <taxon>Umbelopsis</taxon>
    </lineage>
</organism>
<keyword evidence="3" id="KW-1185">Reference proteome</keyword>
<reference evidence="2" key="1">
    <citation type="submission" date="2020-12" db="EMBL/GenBank/DDBJ databases">
        <title>Metabolic potential, ecology and presence of endohyphal bacteria is reflected in genomic diversity of Mucoromycotina.</title>
        <authorList>
            <person name="Muszewska A."/>
            <person name="Okrasinska A."/>
            <person name="Steczkiewicz K."/>
            <person name="Drgas O."/>
            <person name="Orlowska M."/>
            <person name="Perlinska-Lenart U."/>
            <person name="Aleksandrzak-Piekarczyk T."/>
            <person name="Szatraj K."/>
            <person name="Zielenkiewicz U."/>
            <person name="Pilsyk S."/>
            <person name="Malc E."/>
            <person name="Mieczkowski P."/>
            <person name="Kruszewska J.S."/>
            <person name="Biernat P."/>
            <person name="Pawlowska J."/>
        </authorList>
    </citation>
    <scope>NUCLEOTIDE SEQUENCE</scope>
    <source>
        <strain evidence="2">WA0000051536</strain>
    </source>
</reference>
<sequence>MPNSLENHTPAQIVGGMRVKAPTHHVPLKTADPAVEEDANAEDEGTMTDPKFEEFERMRRAEAAKKMHQDQEHTVPKHDFKNTNTGGQRNYNQPRQHNHMTYRGTGNE</sequence>
<feature type="compositionally biased region" description="Acidic residues" evidence="1">
    <location>
        <begin position="34"/>
        <end position="46"/>
    </location>
</feature>
<feature type="compositionally biased region" description="Polar residues" evidence="1">
    <location>
        <begin position="1"/>
        <end position="10"/>
    </location>
</feature>
<feature type="compositionally biased region" description="Polar residues" evidence="1">
    <location>
        <begin position="82"/>
        <end position="95"/>
    </location>
</feature>
<dbReference type="Proteomes" id="UP000612746">
    <property type="component" value="Unassembled WGS sequence"/>
</dbReference>
<accession>A0A8H7PI98</accession>
<gene>
    <name evidence="2" type="ORF">INT44_006775</name>
</gene>
<proteinExistence type="predicted"/>
<evidence type="ECO:0000313" key="3">
    <source>
        <dbReference type="Proteomes" id="UP000612746"/>
    </source>
</evidence>
<evidence type="ECO:0000256" key="1">
    <source>
        <dbReference type="SAM" id="MobiDB-lite"/>
    </source>
</evidence>
<feature type="region of interest" description="Disordered" evidence="1">
    <location>
        <begin position="1"/>
        <end position="108"/>
    </location>
</feature>
<dbReference type="AlphaFoldDB" id="A0A8H7PI98"/>
<feature type="compositionally biased region" description="Basic and acidic residues" evidence="1">
    <location>
        <begin position="50"/>
        <end position="81"/>
    </location>
</feature>
<name>A0A8H7PI98_9FUNG</name>